<dbReference type="InterPro" id="IPR036188">
    <property type="entry name" value="FAD/NAD-bd_sf"/>
</dbReference>
<dbReference type="PANTHER" id="PTHR13847">
    <property type="entry name" value="SARCOSINE DEHYDROGENASE-RELATED"/>
    <property type="match status" value="1"/>
</dbReference>
<reference evidence="4 5" key="1">
    <citation type="submission" date="2018-03" db="EMBL/GenBank/DDBJ databases">
        <title>Marinobacter brunus sp. nov., a marine bacterium of Gamma-proteobacteria isolated from the surface seawater of the South China Sea.</title>
        <authorList>
            <person name="Cheng H."/>
            <person name="Wu Y.-H."/>
            <person name="Xamxidin M."/>
            <person name="Xu X.-W."/>
        </authorList>
    </citation>
    <scope>NUCLEOTIDE SEQUENCE [LARGE SCALE GENOMIC DNA]</scope>
    <source>
        <strain evidence="4 5">JCM 30472</strain>
    </source>
</reference>
<dbReference type="Pfam" id="PF01266">
    <property type="entry name" value="DAO"/>
    <property type="match status" value="1"/>
</dbReference>
<dbReference type="RefSeq" id="WP_106671867.1">
    <property type="nucleotide sequence ID" value="NZ_BMFE01000001.1"/>
</dbReference>
<sequence length="417" mass="46236">MHVVVLGAGVVGVTTAWYLQAQGHQVTVVDRQSLSGLETSYANGGQISVSHAEPWANPSAPLKVLKWLFQQDAPLLFRPRLDPYQWRWALSFLAQCTSAKAAHNIRQMVNLGTYSRSRLQALRQEANLDYDHLEKGILHFYTNPAEFDAALEPARIMRDQGCDRQVIDAERAVQLEPALTPIRRRIAGATFTADDESGDARMFTQALAHRCEQAGVTFLYGTDVLDFDRAGDRILGVQVLRAGKHQTLRADSYVLSLGSFSAILARRIGLFLNIYPAKGYSITVPVKNQDAAFNVSLTDDEYKLVYSRLGDRIRVAGTAELNGYSRDLNYTRCRAIVRRAAEVMPEAGQWDQAEFWTGLRPTTPSNVPYIGKSHFTNLYLNTGHGTLGWTHSCGSAAALADIVDGRRPDVDFTFSGL</sequence>
<dbReference type="GO" id="GO:0005737">
    <property type="term" value="C:cytoplasm"/>
    <property type="evidence" value="ECO:0007669"/>
    <property type="project" value="TreeGrafter"/>
</dbReference>
<dbReference type="InterPro" id="IPR006076">
    <property type="entry name" value="FAD-dep_OxRdtase"/>
</dbReference>
<evidence type="ECO:0000256" key="1">
    <source>
        <dbReference type="ARBA" id="ARBA00009410"/>
    </source>
</evidence>
<dbReference type="Gene3D" id="3.30.9.10">
    <property type="entry name" value="D-Amino Acid Oxidase, subunit A, domain 2"/>
    <property type="match status" value="1"/>
</dbReference>
<feature type="domain" description="FAD dependent oxidoreductase" evidence="3">
    <location>
        <begin position="2"/>
        <end position="401"/>
    </location>
</feature>
<name>A0A2T1KD46_9GAMM</name>
<evidence type="ECO:0000256" key="2">
    <source>
        <dbReference type="ARBA" id="ARBA00023002"/>
    </source>
</evidence>
<keyword evidence="2" id="KW-0560">Oxidoreductase</keyword>
<protein>
    <submittedName>
        <fullName evidence="4">Amino acid dehydrogenase</fullName>
    </submittedName>
</protein>
<accession>A0A2T1KD46</accession>
<dbReference type="SUPFAM" id="SSF51905">
    <property type="entry name" value="FAD/NAD(P)-binding domain"/>
    <property type="match status" value="1"/>
</dbReference>
<keyword evidence="5" id="KW-1185">Reference proteome</keyword>
<organism evidence="4 5">
    <name type="scientific">Marinobacter halophilus</name>
    <dbReference type="NCBI Taxonomy" id="1323740"/>
    <lineage>
        <taxon>Bacteria</taxon>
        <taxon>Pseudomonadati</taxon>
        <taxon>Pseudomonadota</taxon>
        <taxon>Gammaproteobacteria</taxon>
        <taxon>Pseudomonadales</taxon>
        <taxon>Marinobacteraceae</taxon>
        <taxon>Marinobacter</taxon>
    </lineage>
</organism>
<dbReference type="EMBL" id="PXNN01000013">
    <property type="protein sequence ID" value="PSF07970.1"/>
    <property type="molecule type" value="Genomic_DNA"/>
</dbReference>
<evidence type="ECO:0000313" key="5">
    <source>
        <dbReference type="Proteomes" id="UP000238385"/>
    </source>
</evidence>
<dbReference type="SUPFAM" id="SSF54373">
    <property type="entry name" value="FAD-linked reductases, C-terminal domain"/>
    <property type="match status" value="1"/>
</dbReference>
<dbReference type="OrthoDB" id="9805337at2"/>
<evidence type="ECO:0000313" key="4">
    <source>
        <dbReference type="EMBL" id="PSF07970.1"/>
    </source>
</evidence>
<comment type="similarity">
    <text evidence="1">Belongs to the DadA oxidoreductase family.</text>
</comment>
<proteinExistence type="inferred from homology"/>
<dbReference type="Proteomes" id="UP000238385">
    <property type="component" value="Unassembled WGS sequence"/>
</dbReference>
<dbReference type="AlphaFoldDB" id="A0A2T1KD46"/>
<evidence type="ECO:0000259" key="3">
    <source>
        <dbReference type="Pfam" id="PF01266"/>
    </source>
</evidence>
<dbReference type="GO" id="GO:0005886">
    <property type="term" value="C:plasma membrane"/>
    <property type="evidence" value="ECO:0007669"/>
    <property type="project" value="TreeGrafter"/>
</dbReference>
<dbReference type="NCBIfam" id="NF001933">
    <property type="entry name" value="PRK00711.1"/>
    <property type="match status" value="1"/>
</dbReference>
<dbReference type="PANTHER" id="PTHR13847:SF280">
    <property type="entry name" value="D-AMINO ACID DEHYDROGENASE"/>
    <property type="match status" value="1"/>
</dbReference>
<gene>
    <name evidence="4" type="ORF">C7H08_11275</name>
</gene>
<dbReference type="GO" id="GO:0008718">
    <property type="term" value="F:D-amino-acid dehydrogenase activity"/>
    <property type="evidence" value="ECO:0007669"/>
    <property type="project" value="TreeGrafter"/>
</dbReference>
<dbReference type="Gene3D" id="3.50.50.60">
    <property type="entry name" value="FAD/NAD(P)-binding domain"/>
    <property type="match status" value="2"/>
</dbReference>
<dbReference type="GO" id="GO:0055130">
    <property type="term" value="P:D-alanine catabolic process"/>
    <property type="evidence" value="ECO:0007669"/>
    <property type="project" value="TreeGrafter"/>
</dbReference>
<comment type="caution">
    <text evidence="4">The sequence shown here is derived from an EMBL/GenBank/DDBJ whole genome shotgun (WGS) entry which is preliminary data.</text>
</comment>